<dbReference type="InterPro" id="IPR036291">
    <property type="entry name" value="NAD(P)-bd_dom_sf"/>
</dbReference>
<reference evidence="2" key="1">
    <citation type="submission" date="2018-06" db="EMBL/GenBank/DDBJ databases">
        <authorList>
            <person name="Zhirakovskaya E."/>
        </authorList>
    </citation>
    <scope>NUCLEOTIDE SEQUENCE</scope>
</reference>
<dbReference type="AlphaFoldDB" id="A0A3B0ZXV7"/>
<organism evidence="2">
    <name type="scientific">hydrothermal vent metagenome</name>
    <dbReference type="NCBI Taxonomy" id="652676"/>
    <lineage>
        <taxon>unclassified sequences</taxon>
        <taxon>metagenomes</taxon>
        <taxon>ecological metagenomes</taxon>
    </lineage>
</organism>
<protein>
    <submittedName>
        <fullName evidence="2">3-hydroxyacyl-CoA dehydrogenase @ 17hydroxysteroid dehydrogenase type 10 (HSD10)-like</fullName>
        <ecNumber evidence="2">1.1.1.35</ecNumber>
    </submittedName>
</protein>
<dbReference type="Pfam" id="PF00106">
    <property type="entry name" value="adh_short"/>
    <property type="match status" value="1"/>
</dbReference>
<evidence type="ECO:0000256" key="1">
    <source>
        <dbReference type="ARBA" id="ARBA00023002"/>
    </source>
</evidence>
<dbReference type="PRINTS" id="PR00080">
    <property type="entry name" value="SDRFAMILY"/>
</dbReference>
<dbReference type="InterPro" id="IPR020904">
    <property type="entry name" value="Sc_DH/Rdtase_CS"/>
</dbReference>
<dbReference type="SUPFAM" id="SSF51735">
    <property type="entry name" value="NAD(P)-binding Rossmann-fold domains"/>
    <property type="match status" value="1"/>
</dbReference>
<dbReference type="EC" id="1.1.1.35" evidence="2"/>
<accession>A0A3B0ZXV7</accession>
<proteinExistence type="predicted"/>
<dbReference type="PRINTS" id="PR00081">
    <property type="entry name" value="GDHRDH"/>
</dbReference>
<dbReference type="InterPro" id="IPR002347">
    <property type="entry name" value="SDR_fam"/>
</dbReference>
<name>A0A3B0ZXV7_9ZZZZ</name>
<dbReference type="EMBL" id="UOFS01000037">
    <property type="protein sequence ID" value="VAW98388.1"/>
    <property type="molecule type" value="Genomic_DNA"/>
</dbReference>
<sequence>MKWKNVKAIVTGGASGLGLAVVERILKADAQVAIIDLKAALENSKLNIKSQIAFKTEKLLALNADVTNDESMTAAIDSISKKFDGINVVINCAGILFSEKMLSMDHTMLSSDFEKVLAVNLMGTFRVCRIAADSIRHYDEKNKSQSEECGVIINTASIAAFEGQIGQLAYSASKGGIVSMTLPMARELARHKIRVMTIAPGLFDTSMLQGLSDEVKQNLIDGTVHPHRLGVATEFSKMVQHIVENPMLNGSTIRLDGAIRLAVK</sequence>
<dbReference type="Gene3D" id="3.40.50.720">
    <property type="entry name" value="NAD(P)-binding Rossmann-like Domain"/>
    <property type="match status" value="1"/>
</dbReference>
<dbReference type="PROSITE" id="PS00061">
    <property type="entry name" value="ADH_SHORT"/>
    <property type="match status" value="1"/>
</dbReference>
<dbReference type="PANTHER" id="PTHR43658:SF8">
    <property type="entry name" value="17-BETA-HYDROXYSTEROID DEHYDROGENASE 14-RELATED"/>
    <property type="match status" value="1"/>
</dbReference>
<evidence type="ECO:0000313" key="2">
    <source>
        <dbReference type="EMBL" id="VAW98388.1"/>
    </source>
</evidence>
<dbReference type="PANTHER" id="PTHR43658">
    <property type="entry name" value="SHORT-CHAIN DEHYDROGENASE/REDUCTASE"/>
    <property type="match status" value="1"/>
</dbReference>
<keyword evidence="1 2" id="KW-0560">Oxidoreductase</keyword>
<gene>
    <name evidence="2" type="ORF">MNBD_GAMMA22-2480</name>
</gene>
<dbReference type="GO" id="GO:0003857">
    <property type="term" value="F:(3S)-3-hydroxyacyl-CoA dehydrogenase (NAD+) activity"/>
    <property type="evidence" value="ECO:0007669"/>
    <property type="project" value="UniProtKB-EC"/>
</dbReference>